<accession>A0AC60QZR1</accession>
<protein>
    <submittedName>
        <fullName evidence="1">Uncharacterized protein</fullName>
    </submittedName>
</protein>
<dbReference type="EMBL" id="JABSTQ010000903">
    <property type="protein sequence ID" value="KAG0445124.1"/>
    <property type="molecule type" value="Genomic_DNA"/>
</dbReference>
<comment type="caution">
    <text evidence="1">The sequence shown here is derived from an EMBL/GenBank/DDBJ whole genome shotgun (WGS) entry which is preliminary data.</text>
</comment>
<gene>
    <name evidence="1" type="ORF">HPB47_019723</name>
</gene>
<sequence length="220" mass="24184">MGGLRITTASTLSLLKYVTDKLGYRYLTTAILSQDRLENIFGIPPLTSAFSSNCKLPELLQPSQTDQTGNISAEVISSFLRVEDAPQRSTLQDEVDDSIELGALSEGETFLISKEQAASNGASALTANSDRGGLFYPAPSLHKLVDALENIFTECFSKQKLHTDSIMDILALLQNNTITNVGCEEHQGLLTNRIVKLYLLTRLHFYTKSANKPQKKGENE</sequence>
<name>A0AC60QZR1_IXOPE</name>
<evidence type="ECO:0000313" key="2">
    <source>
        <dbReference type="Proteomes" id="UP000805193"/>
    </source>
</evidence>
<proteinExistence type="predicted"/>
<evidence type="ECO:0000313" key="1">
    <source>
        <dbReference type="EMBL" id="KAG0445124.1"/>
    </source>
</evidence>
<dbReference type="Proteomes" id="UP000805193">
    <property type="component" value="Unassembled WGS sequence"/>
</dbReference>
<reference evidence="1 2" key="1">
    <citation type="journal article" date="2020" name="Cell">
        <title>Large-Scale Comparative Analyses of Tick Genomes Elucidate Their Genetic Diversity and Vector Capacities.</title>
        <authorList>
            <consortium name="Tick Genome and Microbiome Consortium (TIGMIC)"/>
            <person name="Jia N."/>
            <person name="Wang J."/>
            <person name="Shi W."/>
            <person name="Du L."/>
            <person name="Sun Y."/>
            <person name="Zhan W."/>
            <person name="Jiang J.F."/>
            <person name="Wang Q."/>
            <person name="Zhang B."/>
            <person name="Ji P."/>
            <person name="Bell-Sakyi L."/>
            <person name="Cui X.M."/>
            <person name="Yuan T.T."/>
            <person name="Jiang B.G."/>
            <person name="Yang W.F."/>
            <person name="Lam T.T."/>
            <person name="Chang Q.C."/>
            <person name="Ding S.J."/>
            <person name="Wang X.J."/>
            <person name="Zhu J.G."/>
            <person name="Ruan X.D."/>
            <person name="Zhao L."/>
            <person name="Wei J.T."/>
            <person name="Ye R.Z."/>
            <person name="Que T.C."/>
            <person name="Du C.H."/>
            <person name="Zhou Y.H."/>
            <person name="Cheng J.X."/>
            <person name="Dai P.F."/>
            <person name="Guo W.B."/>
            <person name="Han X.H."/>
            <person name="Huang E.J."/>
            <person name="Li L.F."/>
            <person name="Wei W."/>
            <person name="Gao Y.C."/>
            <person name="Liu J.Z."/>
            <person name="Shao H.Z."/>
            <person name="Wang X."/>
            <person name="Wang C.C."/>
            <person name="Yang T.C."/>
            <person name="Huo Q.B."/>
            <person name="Li W."/>
            <person name="Chen H.Y."/>
            <person name="Chen S.E."/>
            <person name="Zhou L.G."/>
            <person name="Ni X.B."/>
            <person name="Tian J.H."/>
            <person name="Sheng Y."/>
            <person name="Liu T."/>
            <person name="Pan Y.S."/>
            <person name="Xia L.Y."/>
            <person name="Li J."/>
            <person name="Zhao F."/>
            <person name="Cao W.C."/>
        </authorList>
    </citation>
    <scope>NUCLEOTIDE SEQUENCE [LARGE SCALE GENOMIC DNA]</scope>
    <source>
        <strain evidence="1">Iper-2018</strain>
    </source>
</reference>
<keyword evidence="2" id="KW-1185">Reference proteome</keyword>
<organism evidence="1 2">
    <name type="scientific">Ixodes persulcatus</name>
    <name type="common">Taiga tick</name>
    <dbReference type="NCBI Taxonomy" id="34615"/>
    <lineage>
        <taxon>Eukaryota</taxon>
        <taxon>Metazoa</taxon>
        <taxon>Ecdysozoa</taxon>
        <taxon>Arthropoda</taxon>
        <taxon>Chelicerata</taxon>
        <taxon>Arachnida</taxon>
        <taxon>Acari</taxon>
        <taxon>Parasitiformes</taxon>
        <taxon>Ixodida</taxon>
        <taxon>Ixodoidea</taxon>
        <taxon>Ixodidae</taxon>
        <taxon>Ixodinae</taxon>
        <taxon>Ixodes</taxon>
    </lineage>
</organism>